<dbReference type="PANTHER" id="PTHR33392">
    <property type="entry name" value="POLYISOPRENYL-TEICHOIC ACID--PEPTIDOGLYCAN TEICHOIC ACID TRANSFERASE TAGU"/>
    <property type="match status" value="1"/>
</dbReference>
<dbReference type="InterPro" id="IPR050922">
    <property type="entry name" value="LytR/CpsA/Psr_CW_biosynth"/>
</dbReference>
<reference evidence="5" key="1">
    <citation type="submission" date="2024-07" db="EMBL/GenBank/DDBJ databases">
        <authorList>
            <person name="fu j."/>
        </authorList>
    </citation>
    <scope>NUCLEOTIDE SEQUENCE</scope>
    <source>
        <strain evidence="5">P10A9</strain>
    </source>
</reference>
<feature type="transmembrane region" description="Helical" evidence="3">
    <location>
        <begin position="57"/>
        <end position="78"/>
    </location>
</feature>
<dbReference type="PANTHER" id="PTHR33392:SF6">
    <property type="entry name" value="POLYISOPRENYL-TEICHOIC ACID--PEPTIDOGLYCAN TEICHOIC ACID TRANSFERASE TAGU"/>
    <property type="match status" value="1"/>
</dbReference>
<dbReference type="RefSeq" id="WP_369046909.1">
    <property type="nucleotide sequence ID" value="NZ_CP163302.1"/>
</dbReference>
<comment type="similarity">
    <text evidence="1">Belongs to the LytR/CpsA/Psr (LCP) family.</text>
</comment>
<keyword evidence="3" id="KW-1133">Transmembrane helix</keyword>
<evidence type="ECO:0000313" key="5">
    <source>
        <dbReference type="EMBL" id="XDP46625.1"/>
    </source>
</evidence>
<feature type="region of interest" description="Disordered" evidence="2">
    <location>
        <begin position="1"/>
        <end position="23"/>
    </location>
</feature>
<feature type="transmembrane region" description="Helical" evidence="3">
    <location>
        <begin position="90"/>
        <end position="117"/>
    </location>
</feature>
<evidence type="ECO:0000256" key="1">
    <source>
        <dbReference type="ARBA" id="ARBA00006068"/>
    </source>
</evidence>
<protein>
    <submittedName>
        <fullName evidence="5">LCP family protein</fullName>
    </submittedName>
</protein>
<dbReference type="InterPro" id="IPR004474">
    <property type="entry name" value="LytR_CpsA_psr"/>
</dbReference>
<feature type="domain" description="Cell envelope-related transcriptional attenuator" evidence="4">
    <location>
        <begin position="193"/>
        <end position="374"/>
    </location>
</feature>
<dbReference type="Pfam" id="PF03816">
    <property type="entry name" value="LytR_cpsA_psr"/>
    <property type="match status" value="1"/>
</dbReference>
<feature type="compositionally biased region" description="Basic and acidic residues" evidence="2">
    <location>
        <begin position="1"/>
        <end position="20"/>
    </location>
</feature>
<accession>A0AB39L6F2</accession>
<dbReference type="EMBL" id="CP163302">
    <property type="protein sequence ID" value="XDP46625.1"/>
    <property type="molecule type" value="Genomic_DNA"/>
</dbReference>
<dbReference type="KEGG" id="spue:AB5L97_06335"/>
<sequence>MALHAPERSHQTDPIRHPEDAPSSVRTRRAFTLLVLTLLVPGSAQLIAGNRRLARRALAVTITVWALLLVLLVVGLINRGAILTMVTHPVISLVLIIVLIALALGWAVLFISTLRLIRVPLLAQKMRPIVILALVVSMVLSSGSLAYAAYLIGVGRGAIGSIFAGGPAISPVDGRYNFMIMGGDAGDDRVGRRPDSLSIVSVDANTGRTALISIPRNLQNAQFSADSPMRKVYPDGYNCGDQCIVNAINTEVNQKYRDLYPGADDPGAQATLEAASGTLGIKVQAYVVVDMAGFQQLIDAMGGIRIKAGGWVPMSGAALDDNGTHALPVGWIAPGVQTLDGFHALWYGRSREFVSDYDRIARQQCIEQAMINQLNPATLLSKFQDIANAGTKVVESNISSSQLGSFVDLALKGKSQPTSRLVIGPPDFDASFPTYPDFSAIHAKVQNVLKSATGSASSSPSPQAQRRTTTPLASATEVTPGAGLAGGAGLAVPAVLSASQFAQASQFGPAGQVTPSGQFAPSGQYNDIGPDGVKVTPDRLNTLFRTGQNDLLNQILAGNGECTPL</sequence>
<feature type="transmembrane region" description="Helical" evidence="3">
    <location>
        <begin position="129"/>
        <end position="152"/>
    </location>
</feature>
<name>A0AB39L6F2_9MICC</name>
<feature type="transmembrane region" description="Helical" evidence="3">
    <location>
        <begin position="30"/>
        <end position="48"/>
    </location>
</feature>
<evidence type="ECO:0000256" key="2">
    <source>
        <dbReference type="SAM" id="MobiDB-lite"/>
    </source>
</evidence>
<evidence type="ECO:0000259" key="4">
    <source>
        <dbReference type="Pfam" id="PF03816"/>
    </source>
</evidence>
<gene>
    <name evidence="5" type="ORF">AB5L97_06335</name>
</gene>
<organism evidence="5">
    <name type="scientific">Sinomonas puerhi</name>
    <dbReference type="NCBI Taxonomy" id="3238584"/>
    <lineage>
        <taxon>Bacteria</taxon>
        <taxon>Bacillati</taxon>
        <taxon>Actinomycetota</taxon>
        <taxon>Actinomycetes</taxon>
        <taxon>Micrococcales</taxon>
        <taxon>Micrococcaceae</taxon>
        <taxon>Sinomonas</taxon>
    </lineage>
</organism>
<feature type="compositionally biased region" description="Low complexity" evidence="2">
    <location>
        <begin position="455"/>
        <end position="467"/>
    </location>
</feature>
<evidence type="ECO:0000256" key="3">
    <source>
        <dbReference type="SAM" id="Phobius"/>
    </source>
</evidence>
<dbReference type="NCBIfam" id="TIGR00350">
    <property type="entry name" value="lytR_cpsA_psr"/>
    <property type="match status" value="1"/>
</dbReference>
<feature type="region of interest" description="Disordered" evidence="2">
    <location>
        <begin position="452"/>
        <end position="473"/>
    </location>
</feature>
<keyword evidence="3" id="KW-0812">Transmembrane</keyword>
<keyword evidence="3" id="KW-0472">Membrane</keyword>
<dbReference type="AlphaFoldDB" id="A0AB39L6F2"/>
<proteinExistence type="inferred from homology"/>
<dbReference type="Gene3D" id="3.40.630.190">
    <property type="entry name" value="LCP protein"/>
    <property type="match status" value="1"/>
</dbReference>